<evidence type="ECO:0000259" key="2">
    <source>
        <dbReference type="Pfam" id="PF13401"/>
    </source>
</evidence>
<dbReference type="InterPro" id="IPR052026">
    <property type="entry name" value="ExeA_AAA_ATPase_DNA-bind"/>
</dbReference>
<evidence type="ECO:0000313" key="4">
    <source>
        <dbReference type="Proteomes" id="UP000244060"/>
    </source>
</evidence>
<accession>A0A2T5JSI0</accession>
<gene>
    <name evidence="3" type="ORF">C8J28_12840</name>
</gene>
<sequence length="260" mass="28996">MDALYDSVAPLRNVSALMTLIDRVQRRAFGLPGMATYYGPSGFGKSTAAVYATNAFGACHIEVQPLWRSKQLLAGIAHELALRPARTAPDIFEQVARELSVHQRPLLVDEADRLIRDDMVEVVRGLYEASNVPVILIGEEELPTKLMKWERVHGRMLDWVGAQPAEISDVNQLAPIYAAGIEIRDELKERLLEQSSGSIRRVSTNLSHVRETAVTQGWTKVGLAEWGARPFFRGEAPPPRREHAVERSRQQAAARTARRA</sequence>
<dbReference type="InterPro" id="IPR049945">
    <property type="entry name" value="AAA_22"/>
</dbReference>
<feature type="domain" description="ORC1/DEAH AAA+ ATPase" evidence="2">
    <location>
        <begin position="33"/>
        <end position="145"/>
    </location>
</feature>
<dbReference type="Pfam" id="PF13401">
    <property type="entry name" value="AAA_22"/>
    <property type="match status" value="1"/>
</dbReference>
<dbReference type="GO" id="GO:0016887">
    <property type="term" value="F:ATP hydrolysis activity"/>
    <property type="evidence" value="ECO:0007669"/>
    <property type="project" value="InterPro"/>
</dbReference>
<dbReference type="OrthoDB" id="9797061at2"/>
<dbReference type="EMBL" id="QAOT01000028">
    <property type="protein sequence ID" value="PTR11179.1"/>
    <property type="molecule type" value="Genomic_DNA"/>
</dbReference>
<dbReference type="Gene3D" id="3.40.50.300">
    <property type="entry name" value="P-loop containing nucleotide triphosphate hydrolases"/>
    <property type="match status" value="1"/>
</dbReference>
<name>A0A2T5JSI0_9RHOB</name>
<feature type="compositionally biased region" description="Low complexity" evidence="1">
    <location>
        <begin position="250"/>
        <end position="260"/>
    </location>
</feature>
<dbReference type="PANTHER" id="PTHR35894:SF5">
    <property type="entry name" value="MU-LIKE PROPHAGE FLUMU DNA TRANSPOSITION PROTEIN B"/>
    <property type="match status" value="1"/>
</dbReference>
<dbReference type="Proteomes" id="UP000244060">
    <property type="component" value="Unassembled WGS sequence"/>
</dbReference>
<organism evidence="3 4">
    <name type="scientific">Cereibacter azotoformans</name>
    <dbReference type="NCBI Taxonomy" id="43057"/>
    <lineage>
        <taxon>Bacteria</taxon>
        <taxon>Pseudomonadati</taxon>
        <taxon>Pseudomonadota</taxon>
        <taxon>Alphaproteobacteria</taxon>
        <taxon>Rhodobacterales</taxon>
        <taxon>Paracoccaceae</taxon>
        <taxon>Cereibacter</taxon>
    </lineage>
</organism>
<feature type="compositionally biased region" description="Basic and acidic residues" evidence="1">
    <location>
        <begin position="238"/>
        <end position="249"/>
    </location>
</feature>
<comment type="caution">
    <text evidence="3">The sequence shown here is derived from an EMBL/GenBank/DDBJ whole genome shotgun (WGS) entry which is preliminary data.</text>
</comment>
<evidence type="ECO:0000313" key="3">
    <source>
        <dbReference type="EMBL" id="PTR11179.1"/>
    </source>
</evidence>
<dbReference type="AlphaFoldDB" id="A0A2T5JSI0"/>
<keyword evidence="4" id="KW-1185">Reference proteome</keyword>
<dbReference type="InterPro" id="IPR027417">
    <property type="entry name" value="P-loop_NTPase"/>
</dbReference>
<feature type="region of interest" description="Disordered" evidence="1">
    <location>
        <begin position="232"/>
        <end position="260"/>
    </location>
</feature>
<proteinExistence type="predicted"/>
<dbReference type="SUPFAM" id="SSF52540">
    <property type="entry name" value="P-loop containing nucleoside triphosphate hydrolases"/>
    <property type="match status" value="1"/>
</dbReference>
<evidence type="ECO:0000256" key="1">
    <source>
        <dbReference type="SAM" id="MobiDB-lite"/>
    </source>
</evidence>
<reference evidence="3 4" key="1">
    <citation type="submission" date="2018-04" db="EMBL/GenBank/DDBJ databases">
        <title>Genomic Encyclopedia of Type Strains, Phase III (KMG-III): the genomes of soil and plant-associated and newly described type strains.</title>
        <authorList>
            <person name="Whitman W."/>
        </authorList>
    </citation>
    <scope>NUCLEOTIDE SEQUENCE [LARGE SCALE GENOMIC DNA]</scope>
    <source>
        <strain evidence="3 4">KA25</strain>
    </source>
</reference>
<dbReference type="PANTHER" id="PTHR35894">
    <property type="entry name" value="GENERAL SECRETION PATHWAY PROTEIN A-RELATED"/>
    <property type="match status" value="1"/>
</dbReference>
<protein>
    <submittedName>
        <fullName evidence="3">AAA domain-containing protein</fullName>
    </submittedName>
</protein>
<dbReference type="RefSeq" id="WP_011908318.1">
    <property type="nucleotide sequence ID" value="NZ_QAOT01000028.1"/>
</dbReference>